<gene>
    <name evidence="1" type="ORF">LCGC14_0641470</name>
</gene>
<evidence type="ECO:0008006" key="2">
    <source>
        <dbReference type="Google" id="ProtNLM"/>
    </source>
</evidence>
<organism evidence="1">
    <name type="scientific">marine sediment metagenome</name>
    <dbReference type="NCBI Taxonomy" id="412755"/>
    <lineage>
        <taxon>unclassified sequences</taxon>
        <taxon>metagenomes</taxon>
        <taxon>ecological metagenomes</taxon>
    </lineage>
</organism>
<dbReference type="InterPro" id="IPR003615">
    <property type="entry name" value="HNH_nuc"/>
</dbReference>
<evidence type="ECO:0000313" key="1">
    <source>
        <dbReference type="EMBL" id="KKN49582.1"/>
    </source>
</evidence>
<protein>
    <recommendedName>
        <fullName evidence="2">HNH nuclease domain-containing protein</fullName>
    </recommendedName>
</protein>
<dbReference type="CDD" id="cd00085">
    <property type="entry name" value="HNHc"/>
    <property type="match status" value="1"/>
</dbReference>
<name>A0A0F9RIG9_9ZZZZ</name>
<dbReference type="EMBL" id="LAZR01001162">
    <property type="protein sequence ID" value="KKN49582.1"/>
    <property type="molecule type" value="Genomic_DNA"/>
</dbReference>
<sequence>MKIITPNWKKQARKKKRLRKEALKWWKIRIIEKAHYSCELCGGHWKITAHHFYFKSAAIHLLLDLDNGICLCGKCHSALHWNGKDQKLVEDKIIVIRGKKWHNRLTKKAKNYPKSGFQTIGYYQDIIKKLT</sequence>
<dbReference type="AlphaFoldDB" id="A0A0F9RIG9"/>
<dbReference type="Gene3D" id="1.10.30.50">
    <property type="match status" value="1"/>
</dbReference>
<reference evidence="1" key="1">
    <citation type="journal article" date="2015" name="Nature">
        <title>Complex archaea that bridge the gap between prokaryotes and eukaryotes.</title>
        <authorList>
            <person name="Spang A."/>
            <person name="Saw J.H."/>
            <person name="Jorgensen S.L."/>
            <person name="Zaremba-Niedzwiedzka K."/>
            <person name="Martijn J."/>
            <person name="Lind A.E."/>
            <person name="van Eijk R."/>
            <person name="Schleper C."/>
            <person name="Guy L."/>
            <person name="Ettema T.J."/>
        </authorList>
    </citation>
    <scope>NUCLEOTIDE SEQUENCE</scope>
</reference>
<accession>A0A0F9RIG9</accession>
<proteinExistence type="predicted"/>
<comment type="caution">
    <text evidence="1">The sequence shown here is derived from an EMBL/GenBank/DDBJ whole genome shotgun (WGS) entry which is preliminary data.</text>
</comment>